<dbReference type="RefSeq" id="WP_146372631.1">
    <property type="nucleotide sequence ID" value="NZ_SJPP01000002.1"/>
</dbReference>
<protein>
    <submittedName>
        <fullName evidence="4">Phage capsid family protein</fullName>
    </submittedName>
</protein>
<accession>A0A5C6BEF8</accession>
<dbReference type="InterPro" id="IPR024455">
    <property type="entry name" value="Phage_capsid"/>
</dbReference>
<dbReference type="SUPFAM" id="SSF56563">
    <property type="entry name" value="Major capsid protein gp5"/>
    <property type="match status" value="1"/>
</dbReference>
<feature type="domain" description="Phage capsid-like C-terminal" evidence="3">
    <location>
        <begin position="176"/>
        <end position="433"/>
    </location>
</feature>
<dbReference type="NCBIfam" id="TIGR01554">
    <property type="entry name" value="major_cap_HK97"/>
    <property type="match status" value="1"/>
</dbReference>
<feature type="region of interest" description="Disordered" evidence="2">
    <location>
        <begin position="94"/>
        <end position="113"/>
    </location>
</feature>
<dbReference type="InterPro" id="IPR054612">
    <property type="entry name" value="Phage_capsid-like_C"/>
</dbReference>
<evidence type="ECO:0000313" key="5">
    <source>
        <dbReference type="Proteomes" id="UP000320735"/>
    </source>
</evidence>
<evidence type="ECO:0000256" key="1">
    <source>
        <dbReference type="ARBA" id="ARBA00004328"/>
    </source>
</evidence>
<comment type="caution">
    <text evidence="4">The sequence shown here is derived from an EMBL/GenBank/DDBJ whole genome shotgun (WGS) entry which is preliminary data.</text>
</comment>
<proteinExistence type="predicted"/>
<dbReference type="Proteomes" id="UP000320735">
    <property type="component" value="Unassembled WGS sequence"/>
</dbReference>
<comment type="subcellular location">
    <subcellularLocation>
        <location evidence="1">Virion</location>
    </subcellularLocation>
</comment>
<sequence length="438" mass="48243">MVTLNLKGMYEERELLLDEAKHINAKAQREGRELTASEATRIDEILDVEIPPLSKGIERQNKLDHAIAGPNYQPFISNSDVDDCDGLVLARRPIDTDDDDRSTSRVQSATAKPTQWMNKETGKPIRVMVRGDKLHKPTDREPLSLGRFMAAKISGNWKYAQREMQAAQKEGDNSLGGVLVPSELSRILIDKARERSVMSRLGMLAIPMENETLRIARISSDPTISMVGENETIPESEVKFDSVLFTARKSACIVPTSREVNDDAVNFAQILEETMINAMATDMDRQMLIGSLGTEMTGLVENANINETGSIGAIANDDIHDAVIAVMGRNEMPTGYCAAAEIIGDLLKEKASTAGSYLGPSPLVAPLQREHTEHLTTANALIGDFSKCAMGIRTQVEVATDEGGTYFQKYQRAFRIVVRWDFAVLRADAFQRLAGITT</sequence>
<reference evidence="4 5" key="1">
    <citation type="submission" date="2019-02" db="EMBL/GenBank/DDBJ databases">
        <title>Deep-cultivation of Planctomycetes and their phenomic and genomic characterization uncovers novel biology.</title>
        <authorList>
            <person name="Wiegand S."/>
            <person name="Jogler M."/>
            <person name="Boedeker C."/>
            <person name="Pinto D."/>
            <person name="Vollmers J."/>
            <person name="Rivas-Marin E."/>
            <person name="Kohn T."/>
            <person name="Peeters S.H."/>
            <person name="Heuer A."/>
            <person name="Rast P."/>
            <person name="Oberbeckmann S."/>
            <person name="Bunk B."/>
            <person name="Jeske O."/>
            <person name="Meyerdierks A."/>
            <person name="Storesund J.E."/>
            <person name="Kallscheuer N."/>
            <person name="Luecker S."/>
            <person name="Lage O.M."/>
            <person name="Pohl T."/>
            <person name="Merkel B.J."/>
            <person name="Hornburger P."/>
            <person name="Mueller R.-W."/>
            <person name="Bruemmer F."/>
            <person name="Labrenz M."/>
            <person name="Spormann A.M."/>
            <person name="Op Den Camp H."/>
            <person name="Overmann J."/>
            <person name="Amann R."/>
            <person name="Jetten M.S.M."/>
            <person name="Mascher T."/>
            <person name="Medema M.H."/>
            <person name="Devos D.P."/>
            <person name="Kaster A.-K."/>
            <person name="Ovreas L."/>
            <person name="Rohde M."/>
            <person name="Galperin M.Y."/>
            <person name="Jogler C."/>
        </authorList>
    </citation>
    <scope>NUCLEOTIDE SEQUENCE [LARGE SCALE GENOMIC DNA]</scope>
    <source>
        <strain evidence="4 5">CA54</strain>
    </source>
</reference>
<dbReference type="Gene3D" id="3.30.2400.10">
    <property type="entry name" value="Major capsid protein gp5"/>
    <property type="match status" value="1"/>
</dbReference>
<dbReference type="EMBL" id="SJPP01000002">
    <property type="protein sequence ID" value="TWU08844.1"/>
    <property type="molecule type" value="Genomic_DNA"/>
</dbReference>
<keyword evidence="5" id="KW-1185">Reference proteome</keyword>
<organism evidence="4 5">
    <name type="scientific">Symmachiella macrocystis</name>
    <dbReference type="NCBI Taxonomy" id="2527985"/>
    <lineage>
        <taxon>Bacteria</taxon>
        <taxon>Pseudomonadati</taxon>
        <taxon>Planctomycetota</taxon>
        <taxon>Planctomycetia</taxon>
        <taxon>Planctomycetales</taxon>
        <taxon>Planctomycetaceae</taxon>
        <taxon>Symmachiella</taxon>
    </lineage>
</organism>
<evidence type="ECO:0000259" key="3">
    <source>
        <dbReference type="Pfam" id="PF05065"/>
    </source>
</evidence>
<gene>
    <name evidence="4" type="ORF">CA54_40810</name>
</gene>
<dbReference type="Pfam" id="PF05065">
    <property type="entry name" value="Phage_capsid"/>
    <property type="match status" value="1"/>
</dbReference>
<dbReference type="Gene3D" id="3.30.2320.10">
    <property type="entry name" value="hypothetical protein PF0899 domain"/>
    <property type="match status" value="1"/>
</dbReference>
<dbReference type="OrthoDB" id="236961at2"/>
<evidence type="ECO:0000313" key="4">
    <source>
        <dbReference type="EMBL" id="TWU08844.1"/>
    </source>
</evidence>
<name>A0A5C6BEF8_9PLAN</name>
<dbReference type="AlphaFoldDB" id="A0A5C6BEF8"/>
<evidence type="ECO:0000256" key="2">
    <source>
        <dbReference type="SAM" id="MobiDB-lite"/>
    </source>
</evidence>